<dbReference type="PANTHER" id="PTHR23048:SF0">
    <property type="entry name" value="CALMODULIN LIKE 3"/>
    <property type="match status" value="1"/>
</dbReference>
<dbReference type="InterPro" id="IPR018247">
    <property type="entry name" value="EF_Hand_1_Ca_BS"/>
</dbReference>
<feature type="domain" description="EF-hand" evidence="8">
    <location>
        <begin position="1036"/>
        <end position="1071"/>
    </location>
</feature>
<feature type="domain" description="EF-hand" evidence="8">
    <location>
        <begin position="995"/>
        <end position="1030"/>
    </location>
</feature>
<keyword evidence="10" id="KW-1185">Reference proteome</keyword>
<dbReference type="InterPro" id="IPR050230">
    <property type="entry name" value="CALM/Myosin/TropC-like"/>
</dbReference>
<dbReference type="OrthoDB" id="26525at2759"/>
<evidence type="ECO:0000256" key="7">
    <source>
        <dbReference type="SAM" id="MobiDB-lite"/>
    </source>
</evidence>
<name>A0A813EGJ7_POLGL</name>
<comment type="caution">
    <text evidence="9">The sequence shown here is derived from an EMBL/GenBank/DDBJ whole genome shotgun (WGS) entry which is preliminary data.</text>
</comment>
<dbReference type="Proteomes" id="UP000654075">
    <property type="component" value="Unassembled WGS sequence"/>
</dbReference>
<dbReference type="SMART" id="SM00054">
    <property type="entry name" value="EFh"/>
    <property type="match status" value="8"/>
</dbReference>
<dbReference type="Gene3D" id="1.10.238.10">
    <property type="entry name" value="EF-hand"/>
    <property type="match status" value="4"/>
</dbReference>
<dbReference type="InterPro" id="IPR004155">
    <property type="entry name" value="PBS_lyase_HEAT"/>
</dbReference>
<evidence type="ECO:0000313" key="10">
    <source>
        <dbReference type="Proteomes" id="UP000654075"/>
    </source>
</evidence>
<feature type="domain" description="EF-hand" evidence="8">
    <location>
        <begin position="580"/>
        <end position="615"/>
    </location>
</feature>
<dbReference type="EMBL" id="CAJNNV010009986">
    <property type="protein sequence ID" value="CAE8598051.1"/>
    <property type="molecule type" value="Genomic_DNA"/>
</dbReference>
<evidence type="ECO:0000256" key="4">
    <source>
        <dbReference type="ARBA" id="ARBA00022837"/>
    </source>
</evidence>
<evidence type="ECO:0000256" key="3">
    <source>
        <dbReference type="ARBA" id="ARBA00022737"/>
    </source>
</evidence>
<dbReference type="InterPro" id="IPR011992">
    <property type="entry name" value="EF-hand-dom_pair"/>
</dbReference>
<dbReference type="Gene3D" id="1.25.10.10">
    <property type="entry name" value="Leucine-rich Repeat Variant"/>
    <property type="match status" value="3"/>
</dbReference>
<accession>A0A813EGJ7</accession>
<feature type="domain" description="EF-hand" evidence="8">
    <location>
        <begin position="1092"/>
        <end position="1127"/>
    </location>
</feature>
<feature type="coiled-coil region" evidence="6">
    <location>
        <begin position="412"/>
        <end position="488"/>
    </location>
</feature>
<feature type="domain" description="EF-hand" evidence="8">
    <location>
        <begin position="829"/>
        <end position="864"/>
    </location>
</feature>
<dbReference type="InterPro" id="IPR016024">
    <property type="entry name" value="ARM-type_fold"/>
</dbReference>
<evidence type="ECO:0000259" key="8">
    <source>
        <dbReference type="PROSITE" id="PS50222"/>
    </source>
</evidence>
<dbReference type="PROSITE" id="PS50222">
    <property type="entry name" value="EF_HAND_2"/>
    <property type="match status" value="6"/>
</dbReference>
<gene>
    <name evidence="9" type="ORF">PGLA1383_LOCUS16465</name>
</gene>
<dbReference type="Pfam" id="PF13499">
    <property type="entry name" value="EF-hand_7"/>
    <property type="match status" value="2"/>
</dbReference>
<dbReference type="InterPro" id="IPR011989">
    <property type="entry name" value="ARM-like"/>
</dbReference>
<dbReference type="InterPro" id="IPR002048">
    <property type="entry name" value="EF_hand_dom"/>
</dbReference>
<keyword evidence="5" id="KW-0007">Acetylation</keyword>
<dbReference type="Pfam" id="PF13202">
    <property type="entry name" value="EF-hand_5"/>
    <property type="match status" value="1"/>
</dbReference>
<dbReference type="OMA" id="VSEFRTI"/>
<feature type="region of interest" description="Disordered" evidence="7">
    <location>
        <begin position="1175"/>
        <end position="1199"/>
    </location>
</feature>
<keyword evidence="4" id="KW-0106">Calcium</keyword>
<protein>
    <recommendedName>
        <fullName evidence="1">Calmodulin</fullName>
    </recommendedName>
</protein>
<sequence>MVDVELEIGGPLSPAEIAVKAARKDLLNVQLHMRWVAAEALAEIPHEMGMEAAPRAAMALCDHLHKPAAEPSERWRASRSIGQLGEAAGNASALALARALMERRPGQIASEPYVRQGLAGSLGKLGSAARGSGSVALAKALQDDWEPHTRRKAAEALGNLGPVAAGPHGRKSLAYALRMDKVPHVRCSCAESLASMGPAAGEESSAALVKALQSDLEISVRWRAAFALGRLGNAAQDSGAIALKTARDKDRSLAVREQADQAIDHLRSSCVKILESLRTHHYMRGQAAWVMGQLGEGPTKEGVNALAMTLLRPGEDVYLRRRAVEALGRFGNGISGIGAAAICRASNEDPDVYVQWQAGEMWTKLPPEVQQAAVECEEELVRLQGEDTLKQDELKRKFAEERPLVRPSPPVVSRRQLQIDEEEQAAKAAAEEQEEQRLEEQAAAAEEQAAAAAAAASSEAVAAVEAIAEEARLEYEKIQQAERHVQAELEAEAQRVAEADRDKEDAEPPDFDEQRTLEVFRRLADQGELNRENLTEALRLFGHENVNEDWVNAVVAGALNDRAFLDQVDFRKFLMDYEARHWDYVRAKFSEADADHSGKVSASELTIVLRKAGITPITGVVHELIREVCGDKADGINFRKFAVLLGILRHRCGFTLDEYSAIQAAFARYDRDCNTEINSMGLRGCLAWVGFDLDAAAVDAAVVQATALPPTSPSSRPRTALAIQISEPEGPKEVMVSQVDVLQIVRSLRESEAKAVLAEIHKIQHEESEAVAIEDLPGLLMELGLTITSPQVLREAFAELGLSGVDGLTLEDIMPMLWGIRKRHGFTKDEMAEITEVFYKNDVDQSDGMSGAELERAIRSLGYPCTLDEVLDQLDEWDLDETGDLDLLEFVKLLARYRQKEMREILVALAHRGTFPPLGHDRIQKSKIRAHLSQTELAPILLACGHGPLRQDSQVLQQSSDNTFTSGIWAFTEMMAQYRAEAHLKSRANDGYTDVEMVALQEQFRKFDADNSGRVEKKELHELLLSVCPNATKTKAGHQQMAQLLKECDADNSGSIDFREFVHMMRLVSERYSREMLQKEKEAVQDTGFTIHELKEFRQVFRVYDLNGSGDLSFEELQQMIATIVKKAVGADGAASLLEIMRSVDEDGNCMLDFPEFLHVMHRLLDENWGRIVQKLSGEDPGSPTSPGAPASPISRPQS</sequence>
<organism evidence="9 10">
    <name type="scientific">Polarella glacialis</name>
    <name type="common">Dinoflagellate</name>
    <dbReference type="NCBI Taxonomy" id="89957"/>
    <lineage>
        <taxon>Eukaryota</taxon>
        <taxon>Sar</taxon>
        <taxon>Alveolata</taxon>
        <taxon>Dinophyceae</taxon>
        <taxon>Suessiales</taxon>
        <taxon>Suessiaceae</taxon>
        <taxon>Polarella</taxon>
    </lineage>
</organism>
<feature type="compositionally biased region" description="Low complexity" evidence="7">
    <location>
        <begin position="1181"/>
        <end position="1199"/>
    </location>
</feature>
<keyword evidence="2" id="KW-0479">Metal-binding</keyword>
<dbReference type="PANTHER" id="PTHR23048">
    <property type="entry name" value="MYOSIN LIGHT CHAIN 1, 3"/>
    <property type="match status" value="1"/>
</dbReference>
<evidence type="ECO:0000256" key="5">
    <source>
        <dbReference type="ARBA" id="ARBA00022990"/>
    </source>
</evidence>
<reference evidence="9" key="1">
    <citation type="submission" date="2021-02" db="EMBL/GenBank/DDBJ databases">
        <authorList>
            <person name="Dougan E. K."/>
            <person name="Rhodes N."/>
            <person name="Thang M."/>
            <person name="Chan C."/>
        </authorList>
    </citation>
    <scope>NUCLEOTIDE SEQUENCE</scope>
</reference>
<keyword evidence="3" id="KW-0677">Repeat</keyword>
<evidence type="ECO:0000256" key="6">
    <source>
        <dbReference type="SAM" id="Coils"/>
    </source>
</evidence>
<feature type="domain" description="EF-hand" evidence="8">
    <location>
        <begin position="1132"/>
        <end position="1167"/>
    </location>
</feature>
<dbReference type="GO" id="GO:0005509">
    <property type="term" value="F:calcium ion binding"/>
    <property type="evidence" value="ECO:0007669"/>
    <property type="project" value="InterPro"/>
</dbReference>
<dbReference type="AlphaFoldDB" id="A0A813EGJ7"/>
<dbReference type="GO" id="GO:0016460">
    <property type="term" value="C:myosin II complex"/>
    <property type="evidence" value="ECO:0007669"/>
    <property type="project" value="TreeGrafter"/>
</dbReference>
<keyword evidence="6" id="KW-0175">Coiled coil</keyword>
<evidence type="ECO:0000313" key="9">
    <source>
        <dbReference type="EMBL" id="CAE8598051.1"/>
    </source>
</evidence>
<dbReference type="SMART" id="SM00567">
    <property type="entry name" value="EZ_HEAT"/>
    <property type="match status" value="8"/>
</dbReference>
<proteinExistence type="predicted"/>
<evidence type="ECO:0000256" key="1">
    <source>
        <dbReference type="ARBA" id="ARBA00020786"/>
    </source>
</evidence>
<dbReference type="SUPFAM" id="SSF48371">
    <property type="entry name" value="ARM repeat"/>
    <property type="match status" value="1"/>
</dbReference>
<dbReference type="CDD" id="cd00051">
    <property type="entry name" value="EFh"/>
    <property type="match status" value="3"/>
</dbReference>
<dbReference type="PROSITE" id="PS00018">
    <property type="entry name" value="EF_HAND_1"/>
    <property type="match status" value="5"/>
</dbReference>
<evidence type="ECO:0000256" key="2">
    <source>
        <dbReference type="ARBA" id="ARBA00022723"/>
    </source>
</evidence>
<dbReference type="SUPFAM" id="SSF47473">
    <property type="entry name" value="EF-hand"/>
    <property type="match status" value="3"/>
</dbReference>
<dbReference type="Pfam" id="PF13646">
    <property type="entry name" value="HEAT_2"/>
    <property type="match status" value="1"/>
</dbReference>